<organism evidence="2 3">
    <name type="scientific">Kwoniella shandongensis</name>
    <dbReference type="NCBI Taxonomy" id="1734106"/>
    <lineage>
        <taxon>Eukaryota</taxon>
        <taxon>Fungi</taxon>
        <taxon>Dikarya</taxon>
        <taxon>Basidiomycota</taxon>
        <taxon>Agaricomycotina</taxon>
        <taxon>Tremellomycetes</taxon>
        <taxon>Tremellales</taxon>
        <taxon>Cryptococcaceae</taxon>
        <taxon>Kwoniella</taxon>
    </lineage>
</organism>
<feature type="compositionally biased region" description="Low complexity" evidence="1">
    <location>
        <begin position="239"/>
        <end position="263"/>
    </location>
</feature>
<gene>
    <name evidence="2" type="ORF">CI109_105072</name>
</gene>
<feature type="compositionally biased region" description="Polar residues" evidence="1">
    <location>
        <begin position="147"/>
        <end position="164"/>
    </location>
</feature>
<feature type="region of interest" description="Disordered" evidence="1">
    <location>
        <begin position="1"/>
        <end position="112"/>
    </location>
</feature>
<feature type="compositionally biased region" description="Low complexity" evidence="1">
    <location>
        <begin position="198"/>
        <end position="210"/>
    </location>
</feature>
<name>A0A5M6BWL2_9TREE</name>
<keyword evidence="3" id="KW-1185">Reference proteome</keyword>
<feature type="compositionally biased region" description="Low complexity" evidence="1">
    <location>
        <begin position="73"/>
        <end position="98"/>
    </location>
</feature>
<sequence>MSTSTLSISRAPSPSFSRGRRSPSPSNAAPFLSPQLHGPSSGADSLFTMIRPIPRRLLSLQNPSSRPVPYPSSTPSSPNLSPTDSSSGKSPTSSTASSNKRPGAPRRSHSFCASGQNTTFALASTSSSSHLSPDKKVLVAPPLERTLSSIGSKGNQSPPSQQMQRPFPTLAGEEEGDRTPTKGRMTNSVLGEKDVNYQTTPQRPTPQTKTHFNAHPSPPVVPTILIHPSLTPPRPSLATMRTASGSSASSRSSSYTTTVMTPMTPTGLVFGRIAEDDTDETDEGEGSGSAMMLKSKREQGVDIVMSGVEDLVIE</sequence>
<feature type="compositionally biased region" description="Low complexity" evidence="1">
    <location>
        <begin position="9"/>
        <end position="26"/>
    </location>
</feature>
<feature type="region of interest" description="Disordered" evidence="1">
    <location>
        <begin position="276"/>
        <end position="296"/>
    </location>
</feature>
<accession>A0A5M6BWL2</accession>
<dbReference type="OrthoDB" id="2565003at2759"/>
<evidence type="ECO:0000313" key="3">
    <source>
        <dbReference type="Proteomes" id="UP000322225"/>
    </source>
</evidence>
<dbReference type="RefSeq" id="XP_031860196.1">
    <property type="nucleotide sequence ID" value="XM_032005477.1"/>
</dbReference>
<dbReference type="KEGG" id="ksn:43589626"/>
<dbReference type="EMBL" id="CP144059">
    <property type="protein sequence ID" value="WWD20596.1"/>
    <property type="molecule type" value="Genomic_DNA"/>
</dbReference>
<dbReference type="Proteomes" id="UP000322225">
    <property type="component" value="Chromosome 9"/>
</dbReference>
<evidence type="ECO:0000313" key="2">
    <source>
        <dbReference type="EMBL" id="WWD20596.1"/>
    </source>
</evidence>
<evidence type="ECO:0000256" key="1">
    <source>
        <dbReference type="SAM" id="MobiDB-lite"/>
    </source>
</evidence>
<dbReference type="GeneID" id="43589626"/>
<reference evidence="2" key="2">
    <citation type="submission" date="2024-01" db="EMBL/GenBank/DDBJ databases">
        <title>Comparative genomics of Cryptococcus and Kwoniella reveals pathogenesis evolution and contrasting modes of karyotype evolution via chromosome fusion or intercentromeric recombination.</title>
        <authorList>
            <person name="Coelho M.A."/>
            <person name="David-Palma M."/>
            <person name="Shea T."/>
            <person name="Bowers K."/>
            <person name="McGinley-Smith S."/>
            <person name="Mohammad A.W."/>
            <person name="Gnirke A."/>
            <person name="Yurkov A.M."/>
            <person name="Nowrousian M."/>
            <person name="Sun S."/>
            <person name="Cuomo C.A."/>
            <person name="Heitman J."/>
        </authorList>
    </citation>
    <scope>NUCLEOTIDE SEQUENCE</scope>
    <source>
        <strain evidence="2">CBS 12478</strain>
    </source>
</reference>
<reference evidence="2" key="1">
    <citation type="submission" date="2017-08" db="EMBL/GenBank/DDBJ databases">
        <authorList>
            <person name="Cuomo C."/>
            <person name="Billmyre B."/>
            <person name="Heitman J."/>
        </authorList>
    </citation>
    <scope>NUCLEOTIDE SEQUENCE</scope>
    <source>
        <strain evidence="2">CBS 12478</strain>
    </source>
</reference>
<dbReference type="AlphaFoldDB" id="A0A5M6BWL2"/>
<protein>
    <submittedName>
        <fullName evidence="2">Uncharacterized protein</fullName>
    </submittedName>
</protein>
<feature type="region of interest" description="Disordered" evidence="1">
    <location>
        <begin position="147"/>
        <end position="263"/>
    </location>
</feature>
<proteinExistence type="predicted"/>
<feature type="compositionally biased region" description="Acidic residues" evidence="1">
    <location>
        <begin position="276"/>
        <end position="285"/>
    </location>
</feature>